<protein>
    <submittedName>
        <fullName evidence="1">Uncharacterized protein</fullName>
    </submittedName>
</protein>
<keyword evidence="2" id="KW-1185">Reference proteome</keyword>
<reference evidence="2" key="1">
    <citation type="submission" date="2016-06" db="EMBL/GenBank/DDBJ databases">
        <title>Parallel loss of symbiosis genes in relatives of nitrogen-fixing non-legume Parasponia.</title>
        <authorList>
            <person name="Van Velzen R."/>
            <person name="Holmer R."/>
            <person name="Bu F."/>
            <person name="Rutten L."/>
            <person name="Van Zeijl A."/>
            <person name="Liu W."/>
            <person name="Santuari L."/>
            <person name="Cao Q."/>
            <person name="Sharma T."/>
            <person name="Shen D."/>
            <person name="Roswanjaya Y."/>
            <person name="Wardhani T."/>
            <person name="Kalhor M.S."/>
            <person name="Jansen J."/>
            <person name="Van den Hoogen J."/>
            <person name="Gungor B."/>
            <person name="Hartog M."/>
            <person name="Hontelez J."/>
            <person name="Verver J."/>
            <person name="Yang W.-C."/>
            <person name="Schijlen E."/>
            <person name="Repin R."/>
            <person name="Schilthuizen M."/>
            <person name="Schranz E."/>
            <person name="Heidstra R."/>
            <person name="Miyata K."/>
            <person name="Fedorova E."/>
            <person name="Kohlen W."/>
            <person name="Bisseling T."/>
            <person name="Smit S."/>
            <person name="Geurts R."/>
        </authorList>
    </citation>
    <scope>NUCLEOTIDE SEQUENCE [LARGE SCALE GENOMIC DNA]</scope>
    <source>
        <strain evidence="2">cv. RG33-2</strain>
    </source>
</reference>
<comment type="caution">
    <text evidence="1">The sequence shown here is derived from an EMBL/GenBank/DDBJ whole genome shotgun (WGS) entry which is preliminary data.</text>
</comment>
<dbReference type="AlphaFoldDB" id="A0A2P5G0I3"/>
<sequence length="55" mass="5937">MVKKILNSLTITNASASHDVVSQHPCITPLVLSRTTSSSRRRWRTGGHSASGLGY</sequence>
<accession>A0A2P5G0I3</accession>
<dbReference type="Proteomes" id="UP000237000">
    <property type="component" value="Unassembled WGS sequence"/>
</dbReference>
<organism evidence="1 2">
    <name type="scientific">Trema orientale</name>
    <name type="common">Charcoal tree</name>
    <name type="synonym">Celtis orientalis</name>
    <dbReference type="NCBI Taxonomy" id="63057"/>
    <lineage>
        <taxon>Eukaryota</taxon>
        <taxon>Viridiplantae</taxon>
        <taxon>Streptophyta</taxon>
        <taxon>Embryophyta</taxon>
        <taxon>Tracheophyta</taxon>
        <taxon>Spermatophyta</taxon>
        <taxon>Magnoliopsida</taxon>
        <taxon>eudicotyledons</taxon>
        <taxon>Gunneridae</taxon>
        <taxon>Pentapetalae</taxon>
        <taxon>rosids</taxon>
        <taxon>fabids</taxon>
        <taxon>Rosales</taxon>
        <taxon>Cannabaceae</taxon>
        <taxon>Trema</taxon>
    </lineage>
</organism>
<dbReference type="EMBL" id="JXTC01000002">
    <property type="protein sequence ID" value="POO03563.1"/>
    <property type="molecule type" value="Genomic_DNA"/>
</dbReference>
<gene>
    <name evidence="1" type="ORF">TorRG33x02_007680</name>
</gene>
<name>A0A2P5G0I3_TREOI</name>
<evidence type="ECO:0000313" key="2">
    <source>
        <dbReference type="Proteomes" id="UP000237000"/>
    </source>
</evidence>
<dbReference type="InParanoid" id="A0A2P5G0I3"/>
<evidence type="ECO:0000313" key="1">
    <source>
        <dbReference type="EMBL" id="POO03563.1"/>
    </source>
</evidence>
<proteinExistence type="predicted"/>